<dbReference type="NCBIfam" id="TIGR03623">
    <property type="entry name" value="probable DNA repair protein"/>
    <property type="match status" value="1"/>
</dbReference>
<dbReference type="Pfam" id="PF12705">
    <property type="entry name" value="PDDEXK_1"/>
    <property type="match status" value="1"/>
</dbReference>
<protein>
    <submittedName>
        <fullName evidence="2">PD-(D/E)XK nuclease family protein</fullName>
    </submittedName>
</protein>
<sequence length="845" mass="96480">MHVLNNKEQLFALLAEGATVITPNNRLSDAITQQYFHTQNSNTVDKPICLPYGVALVKAYAQLNFTAPLETYPTLLNSNQCLYLWRKLIKSRADITYSEGLLQAVISAWERCELWQIASDDPSFQYTPQTRQFQQWWQSFNKELNKKNLIAECQLIPYLIDAHSPLLSGPVVWACFDDFTPQQSQLQQHLEHQGFPQYQYDLPTRVSNVKVLAANDEKEEYQQLISWLHLKIQEGSQRIGVVIPDLQQKSSAIRRLLAQHFDPAVFNVSLGQALNEFPLVAHALCWLNLDAQYVSAHQAALLLQSPYLGSAKEEFLARAEYLQNSVLLEDQNIPFAQFIKELQTYTPKLAALIGQIRAYPKEASLHDWIQLFQERLNILAFPGDYGLNSANYQCFSRFALLFDELRQLSLLCPHVTKTEALEMLGQLVENTIFQAQKTDSIIQISGLLEASGCEFDHLWMTGLTDQCLPQKVSLSAFIPPQLQRERHMPHSLPARELQFAKQTLNRLQQSANSVVFSYADLQGDTPNLPCSLITEHPAFIRLEQEAHPQQETQLINIEEHYLLPIKAEEQISGGTALLANQAKCPFKSFAEHRLRAKESSQTHDGLDAKTRGQIIHKVMELLWQKLQSQEALFTLDSASLEHHIDTAIHSALEPLSQLHPETFPELVRTVEYTRLKRLALSYLEWEKQRSPFTISALEQSFTINLAGLDFNVRVDRLDEVADKKWVIDYKSSLPSSRPWYEDRPKEPQLLLYALLDKEINALLLMQIKAGKIVCSGFSEEKQSVSGISSLKKEETWDDCRAHWHNQLTHLAQEFQEGHCAPQPAQLTICQQCSFQNLCRFQANPA</sequence>
<dbReference type="SUPFAM" id="SSF52980">
    <property type="entry name" value="Restriction endonuclease-like"/>
    <property type="match status" value="1"/>
</dbReference>
<accession>A0ABY4Y7E0</accession>
<dbReference type="EMBL" id="CP071527">
    <property type="protein sequence ID" value="USQ13382.1"/>
    <property type="molecule type" value="Genomic_DNA"/>
</dbReference>
<organism evidence="2 3">
    <name type="scientific">Legionella lytica</name>
    <dbReference type="NCBI Taxonomy" id="96232"/>
    <lineage>
        <taxon>Bacteria</taxon>
        <taxon>Pseudomonadati</taxon>
        <taxon>Pseudomonadota</taxon>
        <taxon>Gammaproteobacteria</taxon>
        <taxon>Legionellales</taxon>
        <taxon>Legionellaceae</taxon>
        <taxon>Legionella</taxon>
    </lineage>
</organism>
<gene>
    <name evidence="2" type="ORF">J2N86_11905</name>
</gene>
<dbReference type="InterPro" id="IPR011335">
    <property type="entry name" value="Restrct_endonuc-II-like"/>
</dbReference>
<dbReference type="Gene3D" id="3.90.320.10">
    <property type="match status" value="1"/>
</dbReference>
<name>A0ABY4Y7E0_9GAMM</name>
<evidence type="ECO:0000259" key="1">
    <source>
        <dbReference type="Pfam" id="PF12705"/>
    </source>
</evidence>
<evidence type="ECO:0000313" key="2">
    <source>
        <dbReference type="EMBL" id="USQ13382.1"/>
    </source>
</evidence>
<evidence type="ECO:0000313" key="3">
    <source>
        <dbReference type="Proteomes" id="UP001057474"/>
    </source>
</evidence>
<dbReference type="InterPro" id="IPR019925">
    <property type="entry name" value="DNA_repair_protein_predicted"/>
</dbReference>
<dbReference type="RefSeq" id="WP_252579682.1">
    <property type="nucleotide sequence ID" value="NZ_CP071527.1"/>
</dbReference>
<proteinExistence type="predicted"/>
<dbReference type="InterPro" id="IPR038726">
    <property type="entry name" value="PDDEXK_AddAB-type"/>
</dbReference>
<dbReference type="Proteomes" id="UP001057474">
    <property type="component" value="Chromosome"/>
</dbReference>
<feature type="domain" description="PD-(D/E)XK endonuclease-like" evidence="1">
    <location>
        <begin position="582"/>
        <end position="839"/>
    </location>
</feature>
<dbReference type="InterPro" id="IPR027417">
    <property type="entry name" value="P-loop_NTPase"/>
</dbReference>
<dbReference type="InterPro" id="IPR011604">
    <property type="entry name" value="PDDEXK-like_dom_sf"/>
</dbReference>
<dbReference type="SUPFAM" id="SSF52540">
    <property type="entry name" value="P-loop containing nucleoside triphosphate hydrolases"/>
    <property type="match status" value="1"/>
</dbReference>
<keyword evidence="3" id="KW-1185">Reference proteome</keyword>
<reference evidence="2" key="1">
    <citation type="submission" date="2021-03" db="EMBL/GenBank/DDBJ databases">
        <title>Legionella lytica PCM 2298.</title>
        <authorList>
            <person name="Koper P."/>
        </authorList>
    </citation>
    <scope>NUCLEOTIDE SEQUENCE</scope>
    <source>
        <strain evidence="2">PCM 2298</strain>
    </source>
</reference>